<name>A0A1G1V5A4_9BACT</name>
<dbReference type="Pfam" id="PF14478">
    <property type="entry name" value="DUF4430"/>
    <property type="match status" value="1"/>
</dbReference>
<dbReference type="EMBL" id="MHBZ01000033">
    <property type="protein sequence ID" value="OGY10568.1"/>
    <property type="molecule type" value="Genomic_DNA"/>
</dbReference>
<dbReference type="Proteomes" id="UP000178319">
    <property type="component" value="Unassembled WGS sequence"/>
</dbReference>
<comment type="caution">
    <text evidence="2">The sequence shown here is derived from an EMBL/GenBank/DDBJ whole genome shotgun (WGS) entry which is preliminary data.</text>
</comment>
<feature type="domain" description="Transcobalamin-like C-terminal" evidence="1">
    <location>
        <begin position="60"/>
        <end position="124"/>
    </location>
</feature>
<dbReference type="AlphaFoldDB" id="A0A1G1V5A4"/>
<evidence type="ECO:0000313" key="2">
    <source>
        <dbReference type="EMBL" id="OGY10568.1"/>
    </source>
</evidence>
<evidence type="ECO:0000313" key="3">
    <source>
        <dbReference type="Proteomes" id="UP000178319"/>
    </source>
</evidence>
<reference evidence="2 3" key="1">
    <citation type="journal article" date="2016" name="Nat. Commun.">
        <title>Thousands of microbial genomes shed light on interconnected biogeochemical processes in an aquifer system.</title>
        <authorList>
            <person name="Anantharaman K."/>
            <person name="Brown C.T."/>
            <person name="Hug L.A."/>
            <person name="Sharon I."/>
            <person name="Castelle C.J."/>
            <person name="Probst A.J."/>
            <person name="Thomas B.C."/>
            <person name="Singh A."/>
            <person name="Wilkins M.J."/>
            <person name="Karaoz U."/>
            <person name="Brodie E.L."/>
            <person name="Williams K.H."/>
            <person name="Hubbard S.S."/>
            <person name="Banfield J.F."/>
        </authorList>
    </citation>
    <scope>NUCLEOTIDE SEQUENCE [LARGE SCALE GENOMIC DNA]</scope>
</reference>
<gene>
    <name evidence="2" type="ORF">A3D26_00550</name>
</gene>
<dbReference type="InterPro" id="IPR027954">
    <property type="entry name" value="Transcobalamin-like_C"/>
</dbReference>
<dbReference type="STRING" id="1797516.A3D26_00550"/>
<accession>A0A1G1V5A4</accession>
<proteinExistence type="predicted"/>
<dbReference type="Gene3D" id="2.170.130.30">
    <property type="match status" value="1"/>
</dbReference>
<evidence type="ECO:0000259" key="1">
    <source>
        <dbReference type="Pfam" id="PF14478"/>
    </source>
</evidence>
<organism evidence="2 3">
    <name type="scientific">Candidatus Blackburnbacteria bacterium RIFCSPHIGHO2_02_FULL_44_20</name>
    <dbReference type="NCBI Taxonomy" id="1797516"/>
    <lineage>
        <taxon>Bacteria</taxon>
        <taxon>Candidatus Blackburniibacteriota</taxon>
    </lineage>
</organism>
<sequence>MNKKVLIIFISFATILGGFFVVQAKLSSRSIFAPTLPLNPSLPTITLERNLTYKGVEGKNALTLLKEKATIEQDASGLVVSINGRKADLGGREYWAFYVNGQMAPVGPADYKTKNEDNIEWKIEKY</sequence>
<protein>
    <recommendedName>
        <fullName evidence="1">Transcobalamin-like C-terminal domain-containing protein</fullName>
    </recommendedName>
</protein>